<evidence type="ECO:0000259" key="1">
    <source>
        <dbReference type="Pfam" id="PF00505"/>
    </source>
</evidence>
<evidence type="ECO:0000313" key="3">
    <source>
        <dbReference type="Proteomes" id="UP000789342"/>
    </source>
</evidence>
<comment type="caution">
    <text evidence="2">The sequence shown here is derived from an EMBL/GenBank/DDBJ whole genome shotgun (WGS) entry which is preliminary data.</text>
</comment>
<reference evidence="2" key="1">
    <citation type="submission" date="2021-06" db="EMBL/GenBank/DDBJ databases">
        <authorList>
            <person name="Kallberg Y."/>
            <person name="Tangrot J."/>
            <person name="Rosling A."/>
        </authorList>
    </citation>
    <scope>NUCLEOTIDE SEQUENCE</scope>
    <source>
        <strain evidence="2">CL551</strain>
    </source>
</reference>
<keyword evidence="3" id="KW-1185">Reference proteome</keyword>
<dbReference type="InterPro" id="IPR036910">
    <property type="entry name" value="HMG_box_dom_sf"/>
</dbReference>
<sequence>MDHINGKNRKKKLKRLRDKPTFNIKKIPRYPPLSLPLFPPTLEEVVDKLMAKPRLARFPNSFIIFRSAYVKHLKSNGHNLPMTELSSMVARSWEAAPSHVKEVYAKISKEAEQLYNHITKMNQLPQNQLSPDESLPTTSQPPLNEIGFPNGLLMDSPILTSSWPSLDGQTSQMGDYVPYEQRICTFETQDFSIFSMDTIEFLGIASDVFYDYSTFLGENWIQPLI</sequence>
<dbReference type="Proteomes" id="UP000789342">
    <property type="component" value="Unassembled WGS sequence"/>
</dbReference>
<feature type="domain" description="HMG box" evidence="1">
    <location>
        <begin position="59"/>
        <end position="116"/>
    </location>
</feature>
<organism evidence="2 3">
    <name type="scientific">Acaulospora morrowiae</name>
    <dbReference type="NCBI Taxonomy" id="94023"/>
    <lineage>
        <taxon>Eukaryota</taxon>
        <taxon>Fungi</taxon>
        <taxon>Fungi incertae sedis</taxon>
        <taxon>Mucoromycota</taxon>
        <taxon>Glomeromycotina</taxon>
        <taxon>Glomeromycetes</taxon>
        <taxon>Diversisporales</taxon>
        <taxon>Acaulosporaceae</taxon>
        <taxon>Acaulospora</taxon>
    </lineage>
</organism>
<accession>A0A9N9FYH8</accession>
<evidence type="ECO:0000313" key="2">
    <source>
        <dbReference type="EMBL" id="CAG8569168.1"/>
    </source>
</evidence>
<dbReference type="SUPFAM" id="SSF47095">
    <property type="entry name" value="HMG-box"/>
    <property type="match status" value="1"/>
</dbReference>
<dbReference type="Gene3D" id="1.10.30.10">
    <property type="entry name" value="High mobility group box domain"/>
    <property type="match status" value="1"/>
</dbReference>
<dbReference type="AlphaFoldDB" id="A0A9N9FYH8"/>
<dbReference type="EMBL" id="CAJVPV010004231">
    <property type="protein sequence ID" value="CAG8569168.1"/>
    <property type="molecule type" value="Genomic_DNA"/>
</dbReference>
<name>A0A9N9FYH8_9GLOM</name>
<dbReference type="OrthoDB" id="2325316at2759"/>
<gene>
    <name evidence="2" type="ORF">AMORRO_LOCUS6383</name>
</gene>
<proteinExistence type="predicted"/>
<dbReference type="InterPro" id="IPR009071">
    <property type="entry name" value="HMG_box_dom"/>
</dbReference>
<protein>
    <submittedName>
        <fullName evidence="2">1198_t:CDS:1</fullName>
    </submittedName>
</protein>
<dbReference type="Pfam" id="PF00505">
    <property type="entry name" value="HMG_box"/>
    <property type="match status" value="1"/>
</dbReference>